<accession>A0A8X6TKC2</accession>
<gene>
    <name evidence="2" type="ORF">NPIL_349911</name>
</gene>
<dbReference type="AlphaFoldDB" id="A0A8X6TKC2"/>
<evidence type="ECO:0000256" key="1">
    <source>
        <dbReference type="SAM" id="MobiDB-lite"/>
    </source>
</evidence>
<sequence>EELTNLFCENDFFTTWDAYPTIEYNFKSHRKEMSSSDEEILKCERHSVEYEPHSCEPLDLSIRATRYASSHSGEPSISSLLVNEGSPSDCQPVAPSALPGPKNGKCVEGGLLAVVQVLSDIESLHISAQSFGPLISDGKQGKDSKFSCILYVLIGMDHISCFTLSGKSYSEET</sequence>
<organism evidence="2 3">
    <name type="scientific">Nephila pilipes</name>
    <name type="common">Giant wood spider</name>
    <name type="synonym">Nephila maculata</name>
    <dbReference type="NCBI Taxonomy" id="299642"/>
    <lineage>
        <taxon>Eukaryota</taxon>
        <taxon>Metazoa</taxon>
        <taxon>Ecdysozoa</taxon>
        <taxon>Arthropoda</taxon>
        <taxon>Chelicerata</taxon>
        <taxon>Arachnida</taxon>
        <taxon>Araneae</taxon>
        <taxon>Araneomorphae</taxon>
        <taxon>Entelegynae</taxon>
        <taxon>Araneoidea</taxon>
        <taxon>Nephilidae</taxon>
        <taxon>Nephila</taxon>
    </lineage>
</organism>
<comment type="caution">
    <text evidence="2">The sequence shown here is derived from an EMBL/GenBank/DDBJ whole genome shotgun (WGS) entry which is preliminary data.</text>
</comment>
<dbReference type="EMBL" id="BMAW01105422">
    <property type="protein sequence ID" value="GFT19153.1"/>
    <property type="molecule type" value="Genomic_DNA"/>
</dbReference>
<dbReference type="Proteomes" id="UP000887013">
    <property type="component" value="Unassembled WGS sequence"/>
</dbReference>
<evidence type="ECO:0000313" key="3">
    <source>
        <dbReference type="Proteomes" id="UP000887013"/>
    </source>
</evidence>
<protein>
    <submittedName>
        <fullName evidence="2">Uncharacterized protein</fullName>
    </submittedName>
</protein>
<name>A0A8X6TKC2_NEPPI</name>
<proteinExistence type="predicted"/>
<keyword evidence="3" id="KW-1185">Reference proteome</keyword>
<feature type="compositionally biased region" description="Polar residues" evidence="1">
    <location>
        <begin position="71"/>
        <end position="89"/>
    </location>
</feature>
<reference evidence="2" key="1">
    <citation type="submission" date="2020-08" db="EMBL/GenBank/DDBJ databases">
        <title>Multicomponent nature underlies the extraordinary mechanical properties of spider dragline silk.</title>
        <authorList>
            <person name="Kono N."/>
            <person name="Nakamura H."/>
            <person name="Mori M."/>
            <person name="Yoshida Y."/>
            <person name="Ohtoshi R."/>
            <person name="Malay A.D."/>
            <person name="Moran D.A.P."/>
            <person name="Tomita M."/>
            <person name="Numata K."/>
            <person name="Arakawa K."/>
        </authorList>
    </citation>
    <scope>NUCLEOTIDE SEQUENCE</scope>
</reference>
<feature type="region of interest" description="Disordered" evidence="1">
    <location>
        <begin position="71"/>
        <end position="94"/>
    </location>
</feature>
<feature type="non-terminal residue" evidence="2">
    <location>
        <position position="1"/>
    </location>
</feature>
<evidence type="ECO:0000313" key="2">
    <source>
        <dbReference type="EMBL" id="GFT19153.1"/>
    </source>
</evidence>